<dbReference type="EMBL" id="QJTI01000005">
    <property type="protein sequence ID" value="PYF03758.1"/>
    <property type="molecule type" value="Genomic_DNA"/>
</dbReference>
<proteinExistence type="predicted"/>
<keyword evidence="1" id="KW-0812">Transmembrane</keyword>
<accession>A0A318TKW2</accession>
<evidence type="ECO:0000313" key="2">
    <source>
        <dbReference type="EMBL" id="PYF03758.1"/>
    </source>
</evidence>
<gene>
    <name evidence="2" type="ORF">BJ122_10514</name>
</gene>
<comment type="caution">
    <text evidence="2">The sequence shown here is derived from an EMBL/GenBank/DDBJ whole genome shotgun (WGS) entry which is preliminary data.</text>
</comment>
<dbReference type="OrthoDB" id="8266205at2"/>
<feature type="transmembrane region" description="Helical" evidence="1">
    <location>
        <begin position="81"/>
        <end position="101"/>
    </location>
</feature>
<evidence type="ECO:0000256" key="1">
    <source>
        <dbReference type="SAM" id="Phobius"/>
    </source>
</evidence>
<feature type="transmembrane region" description="Helical" evidence="1">
    <location>
        <begin position="7"/>
        <end position="28"/>
    </location>
</feature>
<dbReference type="Proteomes" id="UP000248148">
    <property type="component" value="Unassembled WGS sequence"/>
</dbReference>
<evidence type="ECO:0000313" key="3">
    <source>
        <dbReference type="Proteomes" id="UP000248148"/>
    </source>
</evidence>
<keyword evidence="1" id="KW-1133">Transmembrane helix</keyword>
<sequence length="147" mass="15622">MEYVKFTVKLLGSLTILIVIGAYISLIYMGDLPAPDITSLAKQLMPSISNGGSVVAVLAIAICLLLTALAPLIFAARSGDLFTVVVSVVALVVCFALAFNSRSIMDIMLAAIIYFTSALISVVIYSTNHIADAIRNRIDTQTPRSPS</sequence>
<feature type="transmembrane region" description="Helical" evidence="1">
    <location>
        <begin position="48"/>
        <end position="74"/>
    </location>
</feature>
<dbReference type="RefSeq" id="WP_110780180.1">
    <property type="nucleotide sequence ID" value="NZ_QJTI01000005.1"/>
</dbReference>
<name>A0A318TKW2_9BRAD</name>
<feature type="transmembrane region" description="Helical" evidence="1">
    <location>
        <begin position="107"/>
        <end position="127"/>
    </location>
</feature>
<protein>
    <submittedName>
        <fullName evidence="2">Uncharacterized protein</fullName>
    </submittedName>
</protein>
<keyword evidence="1" id="KW-0472">Membrane</keyword>
<dbReference type="AlphaFoldDB" id="A0A318TKW2"/>
<reference evidence="2 3" key="1">
    <citation type="submission" date="2018-06" db="EMBL/GenBank/DDBJ databases">
        <title>Genomic Encyclopedia of Archaeal and Bacterial Type Strains, Phase II (KMG-II): from individual species to whole genera.</title>
        <authorList>
            <person name="Goeker M."/>
        </authorList>
    </citation>
    <scope>NUCLEOTIDE SEQUENCE [LARGE SCALE GENOMIC DNA]</scope>
    <source>
        <strain evidence="2 3">JCM 11668</strain>
    </source>
</reference>
<organism evidence="2 3">
    <name type="scientific">Rhodopseudomonas faecalis</name>
    <dbReference type="NCBI Taxonomy" id="99655"/>
    <lineage>
        <taxon>Bacteria</taxon>
        <taxon>Pseudomonadati</taxon>
        <taxon>Pseudomonadota</taxon>
        <taxon>Alphaproteobacteria</taxon>
        <taxon>Hyphomicrobiales</taxon>
        <taxon>Nitrobacteraceae</taxon>
        <taxon>Rhodopseudomonas</taxon>
    </lineage>
</organism>
<keyword evidence="3" id="KW-1185">Reference proteome</keyword>